<proteinExistence type="predicted"/>
<sequence>MANQERAADVEQLASAASTIQENRTGLVLTGRIKNGELQLDQSTLDQIREKYPDADMAFVAMNSPFDAVSQAV</sequence>
<organism evidence="1">
    <name type="scientific">Lentzea sp. NRRL S-836</name>
    <dbReference type="NCBI Taxonomy" id="1415540"/>
    <lineage>
        <taxon>Bacteria</taxon>
        <taxon>Bacillati</taxon>
        <taxon>Actinomycetota</taxon>
        <taxon>Actinomycetes</taxon>
        <taxon>Pseudonocardiales</taxon>
        <taxon>Pseudonocardiaceae</taxon>
        <taxon>Lentzea</taxon>
    </lineage>
</organism>
<reference evidence="1" key="1">
    <citation type="journal article" date="2013" name="Proc. Natl. Acad. Sci. U.S.A.">
        <title>Diversity and abundance of phosphonate biosynthetic genes in nature.</title>
        <authorList>
            <person name="Yu X."/>
            <person name="Doroghazi J.R."/>
            <person name="Janga S.C."/>
            <person name="Zhang J.K."/>
            <person name="Circello B."/>
            <person name="Griffin B.M."/>
            <person name="Labeda D.P."/>
            <person name="Metcalf W.W."/>
        </authorList>
    </citation>
    <scope>NUCLEOTIDE SEQUENCE</scope>
    <source>
        <strain evidence="1">NRRL S-836</strain>
    </source>
</reference>
<dbReference type="AlphaFoldDB" id="U5YP34"/>
<accession>U5YP34</accession>
<protein>
    <submittedName>
        <fullName evidence="1">Uncharacterized protein</fullName>
    </submittedName>
</protein>
<name>U5YP34_9PSEU</name>
<dbReference type="EMBL" id="KF386879">
    <property type="protein sequence ID" value="AGZ94455.1"/>
    <property type="molecule type" value="Genomic_DNA"/>
</dbReference>
<evidence type="ECO:0000313" key="1">
    <source>
        <dbReference type="EMBL" id="AGZ94455.1"/>
    </source>
</evidence>